<dbReference type="EMBL" id="CP151406">
    <property type="protein sequence ID" value="WZJ20800.1"/>
    <property type="molecule type" value="Genomic_DNA"/>
</dbReference>
<dbReference type="Gene3D" id="1.20.120.330">
    <property type="entry name" value="Nucleotidyltransferases domain 2"/>
    <property type="match status" value="1"/>
</dbReference>
<reference evidence="1 2" key="1">
    <citation type="submission" date="2024-04" db="EMBL/GenBank/DDBJ databases">
        <title>Dissimilatory iodate-reducing microorganisms contribute to the enrichment of iodine in groundwater.</title>
        <authorList>
            <person name="Jiang Z."/>
        </authorList>
    </citation>
    <scope>NUCLEOTIDE SEQUENCE [LARGE SCALE GENOMIC DNA]</scope>
    <source>
        <strain evidence="1 2">NCP973</strain>
    </source>
</reference>
<dbReference type="RefSeq" id="WP_341743372.1">
    <property type="nucleotide sequence ID" value="NZ_CP151406.1"/>
</dbReference>
<evidence type="ECO:0000313" key="1">
    <source>
        <dbReference type="EMBL" id="WZJ20800.1"/>
    </source>
</evidence>
<name>A0ABZ2XDT8_9RHOO</name>
<gene>
    <name evidence="1" type="ORF">AADV58_12710</name>
</gene>
<protein>
    <recommendedName>
        <fullName evidence="3">Toxin-antitoxin system antitoxin subunit</fullName>
    </recommendedName>
</protein>
<organism evidence="1 2">
    <name type="scientific">Azonexus hydrophilus</name>
    <dbReference type="NCBI Taxonomy" id="418702"/>
    <lineage>
        <taxon>Bacteria</taxon>
        <taxon>Pseudomonadati</taxon>
        <taxon>Pseudomonadota</taxon>
        <taxon>Betaproteobacteria</taxon>
        <taxon>Rhodocyclales</taxon>
        <taxon>Azonexaceae</taxon>
        <taxon>Azonexus</taxon>
    </lineage>
</organism>
<sequence>MNGALVLDEAWRQCQKHLHHLRHAMGALAANFPVKAEALAGMDDETVQDWDQFILRFTKLQDAMGGRLYPALLDYLQEPYGNRPMLDKLNRLEQLGFLGSIDDWNTLRVIRNHFAHDYPEDDAVKAAFLNQAAAAVPLLESLLKRVAAAVPGFEA</sequence>
<evidence type="ECO:0008006" key="3">
    <source>
        <dbReference type="Google" id="ProtNLM"/>
    </source>
</evidence>
<proteinExistence type="predicted"/>
<keyword evidence="2" id="KW-1185">Reference proteome</keyword>
<accession>A0ABZ2XDT8</accession>
<dbReference type="SUPFAM" id="SSF81593">
    <property type="entry name" value="Nucleotidyltransferase substrate binding subunit/domain"/>
    <property type="match status" value="1"/>
</dbReference>
<evidence type="ECO:0000313" key="2">
    <source>
        <dbReference type="Proteomes" id="UP001479520"/>
    </source>
</evidence>
<dbReference type="Proteomes" id="UP001479520">
    <property type="component" value="Chromosome"/>
</dbReference>